<accession>A0ABM6LXI9</accession>
<keyword evidence="1" id="KW-0812">Transmembrane</keyword>
<evidence type="ECO:0000256" key="1">
    <source>
        <dbReference type="SAM" id="Phobius"/>
    </source>
</evidence>
<feature type="transmembrane region" description="Helical" evidence="1">
    <location>
        <begin position="7"/>
        <end position="29"/>
    </location>
</feature>
<feature type="transmembrane region" description="Helical" evidence="1">
    <location>
        <begin position="102"/>
        <end position="121"/>
    </location>
</feature>
<organism evidence="2 3">
    <name type="scientific">Francisella halioticida</name>
    <dbReference type="NCBI Taxonomy" id="549298"/>
    <lineage>
        <taxon>Bacteria</taxon>
        <taxon>Pseudomonadati</taxon>
        <taxon>Pseudomonadota</taxon>
        <taxon>Gammaproteobacteria</taxon>
        <taxon>Thiotrichales</taxon>
        <taxon>Francisellaceae</taxon>
        <taxon>Francisella</taxon>
    </lineage>
</organism>
<dbReference type="EMBL" id="CP022132">
    <property type="protein sequence ID" value="ASG67357.1"/>
    <property type="molecule type" value="Genomic_DNA"/>
</dbReference>
<keyword evidence="1" id="KW-1133">Transmembrane helix</keyword>
<protein>
    <submittedName>
        <fullName evidence="2">Membrane lipoprotein</fullName>
    </submittedName>
</protein>
<evidence type="ECO:0000313" key="2">
    <source>
        <dbReference type="EMBL" id="ASG67357.1"/>
    </source>
</evidence>
<dbReference type="RefSeq" id="WP_088771905.1">
    <property type="nucleotide sequence ID" value="NZ_CP022132.1"/>
</dbReference>
<proteinExistence type="predicted"/>
<name>A0ABM6LXI9_9GAMM</name>
<dbReference type="Proteomes" id="UP000249910">
    <property type="component" value="Chromosome"/>
</dbReference>
<gene>
    <name evidence="2" type="ORF">CDV26_02190</name>
</gene>
<feature type="transmembrane region" description="Helical" evidence="1">
    <location>
        <begin position="64"/>
        <end position="82"/>
    </location>
</feature>
<feature type="transmembrane region" description="Helical" evidence="1">
    <location>
        <begin position="41"/>
        <end position="57"/>
    </location>
</feature>
<keyword evidence="3" id="KW-1185">Reference proteome</keyword>
<keyword evidence="2" id="KW-0449">Lipoprotein</keyword>
<keyword evidence="1" id="KW-0472">Membrane</keyword>
<sequence length="131" mass="14578">MNLLTKLSCAFASGVVGAVVLDCIEALIYGNPSLVAFKTGLYQDCVWGGVWALLLVLPFLKEKWFIRGSIIGVVVIFFNYLVLSPLKGHGYFSSNLPLYEAVGNLLNYIWGIAAAFWFYIISKNNKYDKNV</sequence>
<evidence type="ECO:0000313" key="3">
    <source>
        <dbReference type="Proteomes" id="UP000249910"/>
    </source>
</evidence>
<reference evidence="2 3" key="1">
    <citation type="submission" date="2017-06" db="EMBL/GenBank/DDBJ databases">
        <title>Complete genome of Francisella halioticida.</title>
        <authorList>
            <person name="Sjodin A."/>
        </authorList>
    </citation>
    <scope>NUCLEOTIDE SEQUENCE [LARGE SCALE GENOMIC DNA]</scope>
    <source>
        <strain evidence="2 3">DSM 23729</strain>
    </source>
</reference>